<sequence length="165" mass="18074">MSVDQQSGLLFPDAFTSCLTVAASDIDAFSHVNNAVYLKWMNDCAMEHSASVGLPAEACVDLDRGMAVRETRLVYQRPARLGDGVIIANWVTFNDGRLRANRYFQVARAGDHQTLLLGASKYVCIALSTGKPARMPDVFARAYQVEPGLQRRLVADAGLRAELII</sequence>
<dbReference type="Proteomes" id="UP000024942">
    <property type="component" value="Unassembled WGS sequence"/>
</dbReference>
<gene>
    <name evidence="2" type="ORF">HOC_19521</name>
</gene>
<dbReference type="EMBL" id="ARYL01000061">
    <property type="protein sequence ID" value="KDA00070.1"/>
    <property type="molecule type" value="Genomic_DNA"/>
</dbReference>
<dbReference type="SUPFAM" id="SSF54637">
    <property type="entry name" value="Thioesterase/thiol ester dehydrase-isomerase"/>
    <property type="match status" value="1"/>
</dbReference>
<protein>
    <submittedName>
        <fullName evidence="2">4-hydroxybenzoyl-CoA thioesterase</fullName>
    </submittedName>
</protein>
<dbReference type="Pfam" id="PF13279">
    <property type="entry name" value="4HBT_2"/>
    <property type="match status" value="1"/>
</dbReference>
<dbReference type="RefSeq" id="WP_051625135.1">
    <property type="nucleotide sequence ID" value="NZ_ARYL01000061.1"/>
</dbReference>
<reference evidence="2 3" key="1">
    <citation type="journal article" date="2014" name="Antonie Van Leeuwenhoek">
        <title>Hyphomonas beringensis sp. nov. and Hyphomonas chukchiensis sp. nov., isolated from surface seawater of the Bering Sea and Chukchi Sea.</title>
        <authorList>
            <person name="Li C."/>
            <person name="Lai Q."/>
            <person name="Li G."/>
            <person name="Dong C."/>
            <person name="Wang J."/>
            <person name="Liao Y."/>
            <person name="Shao Z."/>
        </authorList>
    </citation>
    <scope>NUCLEOTIDE SEQUENCE [LARGE SCALE GENOMIC DNA]</scope>
    <source>
        <strain evidence="2 3">SCH89</strain>
    </source>
</reference>
<dbReference type="PANTHER" id="PTHR31793:SF37">
    <property type="entry name" value="ACYL-COA THIOESTER HYDROLASE YBGC"/>
    <property type="match status" value="1"/>
</dbReference>
<dbReference type="OrthoDB" id="9801517at2"/>
<keyword evidence="1" id="KW-0378">Hydrolase</keyword>
<evidence type="ECO:0000313" key="2">
    <source>
        <dbReference type="EMBL" id="KDA00070.1"/>
    </source>
</evidence>
<dbReference type="InterPro" id="IPR050563">
    <property type="entry name" value="4-hydroxybenzoyl-CoA_TE"/>
</dbReference>
<dbReference type="GO" id="GO:0047617">
    <property type="term" value="F:fatty acyl-CoA hydrolase activity"/>
    <property type="evidence" value="ECO:0007669"/>
    <property type="project" value="TreeGrafter"/>
</dbReference>
<evidence type="ECO:0000256" key="1">
    <source>
        <dbReference type="ARBA" id="ARBA00022801"/>
    </source>
</evidence>
<keyword evidence="3" id="KW-1185">Reference proteome</keyword>
<comment type="caution">
    <text evidence="2">The sequence shown here is derived from an EMBL/GenBank/DDBJ whole genome shotgun (WGS) entry which is preliminary data.</text>
</comment>
<dbReference type="CDD" id="cd00586">
    <property type="entry name" value="4HBT"/>
    <property type="match status" value="1"/>
</dbReference>
<dbReference type="AlphaFoldDB" id="A0A059G1A9"/>
<accession>A0A059G1A9</accession>
<dbReference type="PATRIC" id="fig|1280953.3.peg.3898"/>
<proteinExistence type="predicted"/>
<name>A0A059G1A9_9PROT</name>
<dbReference type="PANTHER" id="PTHR31793">
    <property type="entry name" value="4-HYDROXYBENZOYL-COA THIOESTERASE FAMILY MEMBER"/>
    <property type="match status" value="1"/>
</dbReference>
<evidence type="ECO:0000313" key="3">
    <source>
        <dbReference type="Proteomes" id="UP000024942"/>
    </source>
</evidence>
<dbReference type="STRING" id="1280953.HOC_19521"/>
<dbReference type="Gene3D" id="3.10.129.10">
    <property type="entry name" value="Hotdog Thioesterase"/>
    <property type="match status" value="2"/>
</dbReference>
<organism evidence="2 3">
    <name type="scientific">Hyphomonas oceanitis SCH89</name>
    <dbReference type="NCBI Taxonomy" id="1280953"/>
    <lineage>
        <taxon>Bacteria</taxon>
        <taxon>Pseudomonadati</taxon>
        <taxon>Pseudomonadota</taxon>
        <taxon>Alphaproteobacteria</taxon>
        <taxon>Hyphomonadales</taxon>
        <taxon>Hyphomonadaceae</taxon>
        <taxon>Hyphomonas</taxon>
    </lineage>
</organism>
<dbReference type="InterPro" id="IPR029069">
    <property type="entry name" value="HotDog_dom_sf"/>
</dbReference>
<dbReference type="eggNOG" id="COG0824">
    <property type="taxonomic scope" value="Bacteria"/>
</dbReference>